<gene>
    <name evidence="2" type="ORF">F2Q70_00003418</name>
</gene>
<name>A0A8S9IRG2_BRACR</name>
<proteinExistence type="predicted"/>
<protein>
    <submittedName>
        <fullName evidence="2">Uncharacterized protein</fullName>
    </submittedName>
</protein>
<evidence type="ECO:0000313" key="2">
    <source>
        <dbReference type="EMBL" id="KAF2572488.1"/>
    </source>
</evidence>
<evidence type="ECO:0000256" key="1">
    <source>
        <dbReference type="SAM" id="MobiDB-lite"/>
    </source>
</evidence>
<sequence length="171" mass="18874">MCVQPGAESVPACEPAEAADSIFQAAPATTNNSHDELKNLTLLCSNCSKASKFSHLKRVDIQAAQTAETVKRQQGTLLGNSVMNPRVEHCNATELRCEKANGNKMEQLFAENALSEKKRTKHPAGSKMIASSEHVETPPPRHLMNPISTEQLARFRKMVRRLPKKISFEHA</sequence>
<accession>A0A8S9IRG2</accession>
<feature type="region of interest" description="Disordered" evidence="1">
    <location>
        <begin position="116"/>
        <end position="144"/>
    </location>
</feature>
<dbReference type="EMBL" id="QGKY02001015">
    <property type="protein sequence ID" value="KAF2572488.1"/>
    <property type="molecule type" value="Genomic_DNA"/>
</dbReference>
<organism evidence="2">
    <name type="scientific">Brassica cretica</name>
    <name type="common">Mustard</name>
    <dbReference type="NCBI Taxonomy" id="69181"/>
    <lineage>
        <taxon>Eukaryota</taxon>
        <taxon>Viridiplantae</taxon>
        <taxon>Streptophyta</taxon>
        <taxon>Embryophyta</taxon>
        <taxon>Tracheophyta</taxon>
        <taxon>Spermatophyta</taxon>
        <taxon>Magnoliopsida</taxon>
        <taxon>eudicotyledons</taxon>
        <taxon>Gunneridae</taxon>
        <taxon>Pentapetalae</taxon>
        <taxon>rosids</taxon>
        <taxon>malvids</taxon>
        <taxon>Brassicales</taxon>
        <taxon>Brassicaceae</taxon>
        <taxon>Brassiceae</taxon>
        <taxon>Brassica</taxon>
    </lineage>
</organism>
<comment type="caution">
    <text evidence="2">The sequence shown here is derived from an EMBL/GenBank/DDBJ whole genome shotgun (WGS) entry which is preliminary data.</text>
</comment>
<dbReference type="AlphaFoldDB" id="A0A8S9IRG2"/>
<reference evidence="2" key="1">
    <citation type="submission" date="2019-12" db="EMBL/GenBank/DDBJ databases">
        <title>Genome sequencing and annotation of Brassica cretica.</title>
        <authorList>
            <person name="Studholme D.J."/>
            <person name="Sarris P.F."/>
        </authorList>
    </citation>
    <scope>NUCLEOTIDE SEQUENCE</scope>
    <source>
        <strain evidence="2">PFS-102/07</strain>
        <tissue evidence="2">Leaf</tissue>
    </source>
</reference>